<keyword evidence="4" id="KW-1185">Reference proteome</keyword>
<feature type="domain" description="Beta-defensin-like" evidence="2">
    <location>
        <begin position="66"/>
        <end position="97"/>
    </location>
</feature>
<dbReference type="SUPFAM" id="SSF57392">
    <property type="entry name" value="Defensin-like"/>
    <property type="match status" value="1"/>
</dbReference>
<dbReference type="OMA" id="RPCCKKV"/>
<dbReference type="GeneTree" id="ENSGT00950000186370"/>
<protein>
    <recommendedName>
        <fullName evidence="2">Beta-defensin-like domain-containing protein</fullName>
    </recommendedName>
</protein>
<reference evidence="3" key="1">
    <citation type="submission" date="2025-08" db="UniProtKB">
        <authorList>
            <consortium name="Ensembl"/>
        </authorList>
    </citation>
    <scope>IDENTIFICATION</scope>
</reference>
<reference evidence="3" key="2">
    <citation type="submission" date="2025-09" db="UniProtKB">
        <authorList>
            <consortium name="Ensembl"/>
        </authorList>
    </citation>
    <scope>IDENTIFICATION</scope>
</reference>
<organism evidence="3 4">
    <name type="scientific">Chrysemys picta bellii</name>
    <name type="common">Western painted turtle</name>
    <name type="synonym">Emys bellii</name>
    <dbReference type="NCBI Taxonomy" id="8478"/>
    <lineage>
        <taxon>Eukaryota</taxon>
        <taxon>Metazoa</taxon>
        <taxon>Chordata</taxon>
        <taxon>Craniata</taxon>
        <taxon>Vertebrata</taxon>
        <taxon>Euteleostomi</taxon>
        <taxon>Archelosauria</taxon>
        <taxon>Testudinata</taxon>
        <taxon>Testudines</taxon>
        <taxon>Cryptodira</taxon>
        <taxon>Durocryptodira</taxon>
        <taxon>Testudinoidea</taxon>
        <taxon>Emydidae</taxon>
        <taxon>Chrysemys</taxon>
    </lineage>
</organism>
<dbReference type="Pfam" id="PF00711">
    <property type="entry name" value="Defensin_beta"/>
    <property type="match status" value="1"/>
</dbReference>
<feature type="signal peptide" evidence="1">
    <location>
        <begin position="1"/>
        <end position="21"/>
    </location>
</feature>
<evidence type="ECO:0000256" key="1">
    <source>
        <dbReference type="SAM" id="SignalP"/>
    </source>
</evidence>
<evidence type="ECO:0000259" key="2">
    <source>
        <dbReference type="Pfam" id="PF00711"/>
    </source>
</evidence>
<dbReference type="InterPro" id="IPR001855">
    <property type="entry name" value="Defensin_beta-like"/>
</dbReference>
<dbReference type="GO" id="GO:0005576">
    <property type="term" value="C:extracellular region"/>
    <property type="evidence" value="ECO:0007669"/>
    <property type="project" value="InterPro"/>
</dbReference>
<evidence type="ECO:0000313" key="4">
    <source>
        <dbReference type="Proteomes" id="UP000694380"/>
    </source>
</evidence>
<dbReference type="GO" id="GO:0006952">
    <property type="term" value="P:defense response"/>
    <property type="evidence" value="ECO:0007669"/>
    <property type="project" value="InterPro"/>
</dbReference>
<dbReference type="AlphaFoldDB" id="A0A8C3I7F8"/>
<dbReference type="Ensembl" id="ENSCPBT00000033724.1">
    <property type="protein sequence ID" value="ENSCPBP00000028658.1"/>
    <property type="gene ID" value="ENSCPBG00000020217.1"/>
</dbReference>
<accession>A0A8C3I7F8</accession>
<dbReference type="Proteomes" id="UP000694380">
    <property type="component" value="Unplaced"/>
</dbReference>
<feature type="chain" id="PRO_5034573536" description="Beta-defensin-like domain-containing protein" evidence="1">
    <location>
        <begin position="22"/>
        <end position="100"/>
    </location>
</feature>
<proteinExistence type="predicted"/>
<evidence type="ECO:0000313" key="3">
    <source>
        <dbReference type="Ensembl" id="ENSCPBP00000028658.1"/>
    </source>
</evidence>
<name>A0A8C3I7F8_CHRPI</name>
<keyword evidence="1" id="KW-0732">Signal</keyword>
<sequence>MRALYLLFALLFLVFQDQARSEDQDEPQEPLTGNSHGLYQSKLTVPVSLSFVNGNLSFLFAEIRSSCFASGGQCRHGLCPWKEMKIASCGFARPCCKKVI</sequence>